<dbReference type="NCBIfam" id="TIGR02985">
    <property type="entry name" value="Sig70_bacteroi1"/>
    <property type="match status" value="1"/>
</dbReference>
<dbReference type="GO" id="GO:0016987">
    <property type="term" value="F:sigma factor activity"/>
    <property type="evidence" value="ECO:0007669"/>
    <property type="project" value="UniProtKB-KW"/>
</dbReference>
<dbReference type="InterPro" id="IPR014284">
    <property type="entry name" value="RNA_pol_sigma-70_dom"/>
</dbReference>
<dbReference type="STRING" id="633813.SAMN04488087_2201"/>
<dbReference type="Pfam" id="PF04542">
    <property type="entry name" value="Sigma70_r2"/>
    <property type="match status" value="1"/>
</dbReference>
<protein>
    <submittedName>
        <fullName evidence="6">RNA polymerase sigma-70 factor, ECF subfamily</fullName>
    </submittedName>
</protein>
<reference evidence="7" key="1">
    <citation type="submission" date="2016-11" db="EMBL/GenBank/DDBJ databases">
        <authorList>
            <person name="Varghese N."/>
            <person name="Submissions S."/>
        </authorList>
    </citation>
    <scope>NUCLEOTIDE SEQUENCE [LARGE SCALE GENOMIC DNA]</scope>
    <source>
        <strain evidence="7">DSM 22212</strain>
    </source>
</reference>
<gene>
    <name evidence="6" type="ORF">SAMN04488087_2201</name>
</gene>
<dbReference type="Pfam" id="PF08281">
    <property type="entry name" value="Sigma70_r4_2"/>
    <property type="match status" value="1"/>
</dbReference>
<dbReference type="InterPro" id="IPR036388">
    <property type="entry name" value="WH-like_DNA-bd_sf"/>
</dbReference>
<dbReference type="SMART" id="SM00421">
    <property type="entry name" value="HTH_LUXR"/>
    <property type="match status" value="1"/>
</dbReference>
<dbReference type="InterPro" id="IPR000792">
    <property type="entry name" value="Tscrpt_reg_LuxR_C"/>
</dbReference>
<dbReference type="CDD" id="cd06171">
    <property type="entry name" value="Sigma70_r4"/>
    <property type="match status" value="1"/>
</dbReference>
<dbReference type="InterPro" id="IPR039425">
    <property type="entry name" value="RNA_pol_sigma-70-like"/>
</dbReference>
<evidence type="ECO:0000256" key="1">
    <source>
        <dbReference type="ARBA" id="ARBA00010641"/>
    </source>
</evidence>
<dbReference type="OrthoDB" id="9782991at2"/>
<keyword evidence="7" id="KW-1185">Reference proteome</keyword>
<dbReference type="Proteomes" id="UP000185812">
    <property type="component" value="Unassembled WGS sequence"/>
</dbReference>
<dbReference type="InterPro" id="IPR013249">
    <property type="entry name" value="RNA_pol_sigma70_r4_t2"/>
</dbReference>
<dbReference type="InterPro" id="IPR007627">
    <property type="entry name" value="RNA_pol_sigma70_r2"/>
</dbReference>
<dbReference type="InterPro" id="IPR014327">
    <property type="entry name" value="RNA_pol_sigma70_bacteroid"/>
</dbReference>
<dbReference type="Gene3D" id="1.10.10.10">
    <property type="entry name" value="Winged helix-like DNA-binding domain superfamily/Winged helix DNA-binding domain"/>
    <property type="match status" value="1"/>
</dbReference>
<evidence type="ECO:0000313" key="7">
    <source>
        <dbReference type="Proteomes" id="UP000185812"/>
    </source>
</evidence>
<comment type="similarity">
    <text evidence="1">Belongs to the sigma-70 factor family. ECF subfamily.</text>
</comment>
<dbReference type="SUPFAM" id="SSF88946">
    <property type="entry name" value="Sigma2 domain of RNA polymerase sigma factors"/>
    <property type="match status" value="1"/>
</dbReference>
<evidence type="ECO:0000256" key="4">
    <source>
        <dbReference type="ARBA" id="ARBA00023163"/>
    </source>
</evidence>
<dbReference type="AlphaFoldDB" id="A0A1M6W1L7"/>
<dbReference type="SUPFAM" id="SSF88659">
    <property type="entry name" value="Sigma3 and sigma4 domains of RNA polymerase sigma factors"/>
    <property type="match status" value="1"/>
</dbReference>
<dbReference type="PANTHER" id="PTHR43133">
    <property type="entry name" value="RNA POLYMERASE ECF-TYPE SIGMA FACTO"/>
    <property type="match status" value="1"/>
</dbReference>
<dbReference type="GO" id="GO:0003677">
    <property type="term" value="F:DNA binding"/>
    <property type="evidence" value="ECO:0007669"/>
    <property type="project" value="InterPro"/>
</dbReference>
<evidence type="ECO:0000313" key="6">
    <source>
        <dbReference type="EMBL" id="SHK87557.1"/>
    </source>
</evidence>
<evidence type="ECO:0000256" key="3">
    <source>
        <dbReference type="ARBA" id="ARBA00023082"/>
    </source>
</evidence>
<dbReference type="InterPro" id="IPR013324">
    <property type="entry name" value="RNA_pol_sigma_r3/r4-like"/>
</dbReference>
<dbReference type="NCBIfam" id="TIGR02937">
    <property type="entry name" value="sigma70-ECF"/>
    <property type="match status" value="1"/>
</dbReference>
<evidence type="ECO:0000256" key="2">
    <source>
        <dbReference type="ARBA" id="ARBA00023015"/>
    </source>
</evidence>
<name>A0A1M6W1L7_9BACT</name>
<proteinExistence type="inferred from homology"/>
<dbReference type="InterPro" id="IPR013325">
    <property type="entry name" value="RNA_pol_sigma_r2"/>
</dbReference>
<accession>A0A1M6W1L7</accession>
<sequence>MIDDLQTLCQRLRASDRTALEGLFRRMRDPLLRYVCAIVEDATVAHDLVQDVFLDLWLRRTSLDPKQPLRPYLYRMARNRALRYLRDERRRARKRAEHLPKGLSVESLSPDAHLESRQLEDLLARWLNELPERQREALVLSRWHGLSHREIAQVMGISPRTVNNHMLRALETLRRRLQALALMP</sequence>
<keyword evidence="3" id="KW-0731">Sigma factor</keyword>
<dbReference type="GO" id="GO:0006352">
    <property type="term" value="P:DNA-templated transcription initiation"/>
    <property type="evidence" value="ECO:0007669"/>
    <property type="project" value="InterPro"/>
</dbReference>
<dbReference type="EMBL" id="FRAU01000007">
    <property type="protein sequence ID" value="SHK87557.1"/>
    <property type="molecule type" value="Genomic_DNA"/>
</dbReference>
<dbReference type="Gene3D" id="1.10.1740.10">
    <property type="match status" value="1"/>
</dbReference>
<evidence type="ECO:0000259" key="5">
    <source>
        <dbReference type="SMART" id="SM00421"/>
    </source>
</evidence>
<dbReference type="PANTHER" id="PTHR43133:SF46">
    <property type="entry name" value="RNA POLYMERASE SIGMA-70 FACTOR ECF SUBFAMILY"/>
    <property type="match status" value="1"/>
</dbReference>
<keyword evidence="4" id="KW-0804">Transcription</keyword>
<organism evidence="6 7">
    <name type="scientific">Rhodothermus profundi</name>
    <dbReference type="NCBI Taxonomy" id="633813"/>
    <lineage>
        <taxon>Bacteria</taxon>
        <taxon>Pseudomonadati</taxon>
        <taxon>Rhodothermota</taxon>
        <taxon>Rhodothermia</taxon>
        <taxon>Rhodothermales</taxon>
        <taxon>Rhodothermaceae</taxon>
        <taxon>Rhodothermus</taxon>
    </lineage>
</organism>
<feature type="domain" description="HTH luxR-type" evidence="5">
    <location>
        <begin position="127"/>
        <end position="183"/>
    </location>
</feature>
<keyword evidence="2" id="KW-0805">Transcription regulation</keyword>
<dbReference type="RefSeq" id="WP_072716020.1">
    <property type="nucleotide sequence ID" value="NZ_FRAU01000007.1"/>
</dbReference>